<evidence type="ECO:0000313" key="1">
    <source>
        <dbReference type="EMBL" id="KAJ5341084.1"/>
    </source>
</evidence>
<name>A0A9W9QR74_PENBR</name>
<dbReference type="EMBL" id="JAPZBR010000008">
    <property type="protein sequence ID" value="KAJ5341084.1"/>
    <property type="molecule type" value="Genomic_DNA"/>
</dbReference>
<reference evidence="1" key="1">
    <citation type="submission" date="2022-12" db="EMBL/GenBank/DDBJ databases">
        <authorList>
            <person name="Petersen C."/>
        </authorList>
    </citation>
    <scope>NUCLEOTIDE SEQUENCE</scope>
    <source>
        <strain evidence="1">IBT 35675</strain>
    </source>
</reference>
<proteinExistence type="predicted"/>
<keyword evidence="2" id="KW-1185">Reference proteome</keyword>
<gene>
    <name evidence="1" type="ORF">N7541_010208</name>
</gene>
<accession>A0A9W9QR74</accession>
<evidence type="ECO:0000313" key="2">
    <source>
        <dbReference type="Proteomes" id="UP001148299"/>
    </source>
</evidence>
<protein>
    <submittedName>
        <fullName evidence="1">Uncharacterized protein</fullName>
    </submittedName>
</protein>
<sequence length="471" mass="53599">MDQPRHIQDLADELLSEILYLLDPPREIYNKFNGNGHQAVSLNGEASDLDRFRLVCKRFMRIGTPHKFSRFTLRFSEHGFRRLDELLEMQLACYVKSITYMVRPFYQGSGWSQIMRELETKDPTLFRIHSHRYREQTNITLKNHDQSRLRLVLAASTSLQQITLLRLQDKADDDLLKFMRTRQASSFTWDSACTRAITSLSIALLNSDSKIRFTAPQISPEAALNLIHAPPASLAAIGAHLTSLDLNFPSTNDLTGTMSSLSPTLRRFFMAAKHLSAIHIGFLSRHPLDLNLDSMFHHIRWKTLRKLSLQGWRLDASEIVAIARRHMQLRDLRLVGIYLRSGLWRDVLLVLREELVLEHLELREIDYASHFDSVVTTGAEAFNIGPIGVSGPACSPLTVSAGTAEVGTAGVPTLRNRRGLLRRDSVERLRGLAVEDLKDDGMRVMRRQLPLWEAWVLASTGIGRNGRSWNM</sequence>
<organism evidence="1 2">
    <name type="scientific">Penicillium brevicompactum</name>
    <dbReference type="NCBI Taxonomy" id="5074"/>
    <lineage>
        <taxon>Eukaryota</taxon>
        <taxon>Fungi</taxon>
        <taxon>Dikarya</taxon>
        <taxon>Ascomycota</taxon>
        <taxon>Pezizomycotina</taxon>
        <taxon>Eurotiomycetes</taxon>
        <taxon>Eurotiomycetidae</taxon>
        <taxon>Eurotiales</taxon>
        <taxon>Aspergillaceae</taxon>
        <taxon>Penicillium</taxon>
    </lineage>
</organism>
<reference evidence="1" key="2">
    <citation type="journal article" date="2023" name="IMA Fungus">
        <title>Comparative genomic study of the Penicillium genus elucidates a diverse pangenome and 15 lateral gene transfer events.</title>
        <authorList>
            <person name="Petersen C."/>
            <person name="Sorensen T."/>
            <person name="Nielsen M.R."/>
            <person name="Sondergaard T.E."/>
            <person name="Sorensen J.L."/>
            <person name="Fitzpatrick D.A."/>
            <person name="Frisvad J.C."/>
            <person name="Nielsen K.L."/>
        </authorList>
    </citation>
    <scope>NUCLEOTIDE SEQUENCE</scope>
    <source>
        <strain evidence="1">IBT 35675</strain>
    </source>
</reference>
<dbReference type="AlphaFoldDB" id="A0A9W9QR74"/>
<comment type="caution">
    <text evidence="1">The sequence shown here is derived from an EMBL/GenBank/DDBJ whole genome shotgun (WGS) entry which is preliminary data.</text>
</comment>
<dbReference type="Proteomes" id="UP001148299">
    <property type="component" value="Unassembled WGS sequence"/>
</dbReference>